<dbReference type="Gene3D" id="3.10.50.40">
    <property type="match status" value="1"/>
</dbReference>
<comment type="catalytic activity">
    <reaction evidence="1 16">
        <text>[protein]-peptidylproline (omega=180) = [protein]-peptidylproline (omega=0)</text>
        <dbReference type="Rhea" id="RHEA:16237"/>
        <dbReference type="Rhea" id="RHEA-COMP:10747"/>
        <dbReference type="Rhea" id="RHEA-COMP:10748"/>
        <dbReference type="ChEBI" id="CHEBI:83833"/>
        <dbReference type="ChEBI" id="CHEBI:83834"/>
        <dbReference type="EC" id="5.2.1.8"/>
    </reaction>
</comment>
<evidence type="ECO:0000256" key="4">
    <source>
        <dbReference type="ARBA" id="ARBA00007222"/>
    </source>
</evidence>
<evidence type="ECO:0000256" key="6">
    <source>
        <dbReference type="ARBA" id="ARBA00022679"/>
    </source>
</evidence>
<keyword evidence="6" id="KW-0808">Transferase</keyword>
<name>A0A8H7QCJ8_9FUNG</name>
<feature type="domain" description="MIR" evidence="20">
    <location>
        <begin position="333"/>
        <end position="387"/>
    </location>
</feature>
<dbReference type="Gene3D" id="2.60.120.340">
    <property type="entry name" value="Nucleoplasmin core domain"/>
    <property type="match status" value="1"/>
</dbReference>
<protein>
    <recommendedName>
        <fullName evidence="16">peptidylprolyl isomerase</fullName>
        <ecNumber evidence="16">5.2.1.8</ecNumber>
    </recommendedName>
</protein>
<evidence type="ECO:0000313" key="22">
    <source>
        <dbReference type="Proteomes" id="UP000612746"/>
    </source>
</evidence>
<evidence type="ECO:0000256" key="18">
    <source>
        <dbReference type="SAM" id="Phobius"/>
    </source>
</evidence>
<comment type="pathway">
    <text evidence="3">Protein modification; protein glycosylation.</text>
</comment>
<feature type="transmembrane region" description="Helical" evidence="18">
    <location>
        <begin position="140"/>
        <end position="161"/>
    </location>
</feature>
<feature type="transmembrane region" description="Helical" evidence="18">
    <location>
        <begin position="226"/>
        <end position="259"/>
    </location>
</feature>
<dbReference type="Proteomes" id="UP000612746">
    <property type="component" value="Unassembled WGS sequence"/>
</dbReference>
<dbReference type="Pfam" id="PF16192">
    <property type="entry name" value="PMT_4TMC"/>
    <property type="match status" value="1"/>
</dbReference>
<dbReference type="EC" id="5.2.1.8" evidence="16"/>
<dbReference type="GO" id="GO:0003755">
    <property type="term" value="F:peptidyl-prolyl cis-trans isomerase activity"/>
    <property type="evidence" value="ECO:0007669"/>
    <property type="project" value="UniProtKB-KW"/>
</dbReference>
<dbReference type="PROSITE" id="PS50919">
    <property type="entry name" value="MIR"/>
    <property type="match status" value="3"/>
</dbReference>
<comment type="catalytic activity">
    <reaction evidence="14">
        <text>a di-trans,poly-cis-dolichyl beta-D-mannosyl phosphate + L-threonyl-[protein] = 3-O-(alpha-D-mannosyl)-L-threonyl-[protein] + a di-trans,poly-cis-dolichyl phosphate + H(+)</text>
        <dbReference type="Rhea" id="RHEA:53396"/>
        <dbReference type="Rhea" id="RHEA-COMP:11060"/>
        <dbReference type="Rhea" id="RHEA-COMP:13547"/>
        <dbReference type="Rhea" id="RHEA-COMP:19498"/>
        <dbReference type="Rhea" id="RHEA-COMP:19501"/>
        <dbReference type="ChEBI" id="CHEBI:15378"/>
        <dbReference type="ChEBI" id="CHEBI:30013"/>
        <dbReference type="ChEBI" id="CHEBI:57683"/>
        <dbReference type="ChEBI" id="CHEBI:58211"/>
        <dbReference type="ChEBI" id="CHEBI:137323"/>
        <dbReference type="EC" id="2.4.1.109"/>
    </reaction>
</comment>
<evidence type="ECO:0000256" key="7">
    <source>
        <dbReference type="ARBA" id="ARBA00022692"/>
    </source>
</evidence>
<keyword evidence="9" id="KW-0256">Endoplasmic reticulum</keyword>
<feature type="transmembrane region" description="Helical" evidence="18">
    <location>
        <begin position="280"/>
        <end position="299"/>
    </location>
</feature>
<keyword evidence="7 18" id="KW-0812">Transmembrane</keyword>
<dbReference type="Pfam" id="PF02815">
    <property type="entry name" value="MIR"/>
    <property type="match status" value="1"/>
</dbReference>
<evidence type="ECO:0000256" key="17">
    <source>
        <dbReference type="SAM" id="MobiDB-lite"/>
    </source>
</evidence>
<keyword evidence="5" id="KW-0328">Glycosyltransferase</keyword>
<feature type="compositionally biased region" description="Acidic residues" evidence="17">
    <location>
        <begin position="840"/>
        <end position="860"/>
    </location>
</feature>
<keyword evidence="22" id="KW-1185">Reference proteome</keyword>
<sequence length="1075" mass="121203">MDNLKRRHIPGQQDNLAEFTEDPYETYDSTYVHEKKMQRPIPTQPPVVYSSNKYVAMYQRNKAVIIPAVLTVLALYTRFRVIGFADFVVWDEFGSHYLKQEFYFDVHPPLGKILVGLSGLLAGYDGSFKFESGSKYPEDLNYTAMRVFNAAWGAAIVPIAYYTGKQFGFSEKASVLAAVMVLCDTAYLCISRFILLDSMLLFFTATSLFTLSGFHNQRHQSFSPDWWLWLAMTGTSLGLVSSVKWVGLFAVALVGVYTIEDLWEMLGDLQMPKLTYIKHFMARAACLIVLPMCIYMLSFKLHFLLLSGSGPGDAQMSSLFQAGLRGSTLGNNPVDLVYGSKFTLKSYGYGGGLLHSHVQRYPSGSEQQQITCYHHKDGNNDWTITKKRVDGVVPSYEDVDLETVKDGDVVRLVHTMTKRQLHSHPVKAPVTTSQWEVSGYGDDDVGDDNDHWKVEIVKDLQYNDPSHVRALTTLIRLRHSQLGCLLTANNVNLPQWGFRQIEVVCDKRNETDNPHTWWNIENHENARLPAPEPNTYKSSFLHDFKHLNVAMWTSNNALVPDPDKEDVLSSEPTEWPFTTVGLRMCGWNDDAVKFYLIGNPIVWWSSILAIVGSLAAFAVYVIRMHRQIRDLAPAEWSRFYYVTKTLVLGWGFHYMPFFIMGRVTYLHHYFPAVYFGILLVPFLIDHFTAKLNKRTQLFIWSAIYILVIGVFLHFAPMAYGMVGPAANYSSRKWRLHVLPGKTYTQVVDASFRVSMASFGEEIKSQERTCVKVNVDDKEFVLCALTPKHIEQQLLDHNFVEGEEVTFSVSGKNAVHLTGNYIPDDDMDQDPYDSDLMMGSSDEEDDLEEVSEDDEEDDDDILANGIVTNGAKRLAAVEEESDEEEEEEEEVPVAKNGKKRAAEQAAAPATKKQKAQEQAKKQEAKKPEAKKEQAKKEQAKKEQAKKEEPKKEQPKKEAKKEEPKPKATKLANGLVIEDVKVGSGPKAKSGQRIGMRYIGKLQSGKVFDKNVSGKPFNFGLGRGEVIKGWDQGIVGMAIGGERRLTIPASLAYGSQNLPGIPKNSTLIFDVKLLTMK</sequence>
<evidence type="ECO:0000259" key="20">
    <source>
        <dbReference type="PROSITE" id="PS50919"/>
    </source>
</evidence>
<dbReference type="InterPro" id="IPR027005">
    <property type="entry name" value="PMT-like"/>
</dbReference>
<dbReference type="InterPro" id="IPR032421">
    <property type="entry name" value="PMT_4TMC"/>
</dbReference>
<feature type="domain" description="PPIase FKBP-type" evidence="19">
    <location>
        <begin position="989"/>
        <end position="1075"/>
    </location>
</feature>
<feature type="transmembrane region" description="Helical" evidence="18">
    <location>
        <begin position="63"/>
        <end position="90"/>
    </location>
</feature>
<feature type="compositionally biased region" description="Acidic residues" evidence="17">
    <location>
        <begin position="876"/>
        <end position="890"/>
    </location>
</feature>
<dbReference type="SUPFAM" id="SSF54534">
    <property type="entry name" value="FKBP-like"/>
    <property type="match status" value="1"/>
</dbReference>
<dbReference type="InterPro" id="IPR001179">
    <property type="entry name" value="PPIase_FKBP_dom"/>
</dbReference>
<keyword evidence="11 16" id="KW-0697">Rotamase</keyword>
<feature type="transmembrane region" description="Helical" evidence="18">
    <location>
        <begin position="697"/>
        <end position="722"/>
    </location>
</feature>
<evidence type="ECO:0000259" key="19">
    <source>
        <dbReference type="PROSITE" id="PS50059"/>
    </source>
</evidence>
<proteinExistence type="inferred from homology"/>
<dbReference type="GO" id="GO:0005789">
    <property type="term" value="C:endoplasmic reticulum membrane"/>
    <property type="evidence" value="ECO:0007669"/>
    <property type="project" value="UniProtKB-SubCell"/>
</dbReference>
<organism evidence="21 22">
    <name type="scientific">Umbelopsis vinacea</name>
    <dbReference type="NCBI Taxonomy" id="44442"/>
    <lineage>
        <taxon>Eukaryota</taxon>
        <taxon>Fungi</taxon>
        <taxon>Fungi incertae sedis</taxon>
        <taxon>Mucoromycota</taxon>
        <taxon>Mucoromycotina</taxon>
        <taxon>Umbelopsidomycetes</taxon>
        <taxon>Umbelopsidales</taxon>
        <taxon>Umbelopsidaceae</taxon>
        <taxon>Umbelopsis</taxon>
    </lineage>
</organism>
<dbReference type="SMART" id="SM00472">
    <property type="entry name" value="MIR"/>
    <property type="match status" value="3"/>
</dbReference>
<dbReference type="SUPFAM" id="SSF82109">
    <property type="entry name" value="MIR domain"/>
    <property type="match status" value="1"/>
</dbReference>
<dbReference type="Pfam" id="PF02366">
    <property type="entry name" value="PMT"/>
    <property type="match status" value="1"/>
</dbReference>
<dbReference type="OrthoDB" id="292747at2759"/>
<evidence type="ECO:0000256" key="13">
    <source>
        <dbReference type="ARBA" id="ARBA00023235"/>
    </source>
</evidence>
<dbReference type="PANTHER" id="PTHR10050:SF46">
    <property type="entry name" value="PROTEIN O-MANNOSYL-TRANSFERASE 2"/>
    <property type="match status" value="1"/>
</dbReference>
<evidence type="ECO:0000256" key="9">
    <source>
        <dbReference type="ARBA" id="ARBA00022824"/>
    </source>
</evidence>
<dbReference type="AlphaFoldDB" id="A0A8H7QCJ8"/>
<dbReference type="EMBL" id="JAEPRA010000001">
    <property type="protein sequence ID" value="KAG2189193.1"/>
    <property type="molecule type" value="Genomic_DNA"/>
</dbReference>
<dbReference type="FunFam" id="2.80.10.50:FF:000012">
    <property type="entry name" value="Protein O-mannosyl-transferase 1"/>
    <property type="match status" value="1"/>
</dbReference>
<evidence type="ECO:0000256" key="8">
    <source>
        <dbReference type="ARBA" id="ARBA00022737"/>
    </source>
</evidence>
<keyword evidence="12 18" id="KW-0472">Membrane</keyword>
<dbReference type="InterPro" id="IPR016093">
    <property type="entry name" value="MIR_motif"/>
</dbReference>
<feature type="transmembrane region" description="Helical" evidence="18">
    <location>
        <begin position="641"/>
        <end position="660"/>
    </location>
</feature>
<dbReference type="UniPathway" id="UPA00378"/>
<evidence type="ECO:0000256" key="1">
    <source>
        <dbReference type="ARBA" id="ARBA00000971"/>
    </source>
</evidence>
<dbReference type="PROSITE" id="PS50059">
    <property type="entry name" value="FKBP_PPIASE"/>
    <property type="match status" value="1"/>
</dbReference>
<evidence type="ECO:0000256" key="14">
    <source>
        <dbReference type="ARBA" id="ARBA00045085"/>
    </source>
</evidence>
<feature type="region of interest" description="Disordered" evidence="17">
    <location>
        <begin position="818"/>
        <end position="970"/>
    </location>
</feature>
<evidence type="ECO:0000256" key="11">
    <source>
        <dbReference type="ARBA" id="ARBA00023110"/>
    </source>
</evidence>
<dbReference type="InterPro" id="IPR036300">
    <property type="entry name" value="MIR_dom_sf"/>
</dbReference>
<comment type="similarity">
    <text evidence="4">Belongs to the glycosyltransferase 39 family.</text>
</comment>
<dbReference type="InterPro" id="IPR003342">
    <property type="entry name" value="ArnT-like_N"/>
</dbReference>
<comment type="caution">
    <text evidence="21">The sequence shown here is derived from an EMBL/GenBank/DDBJ whole genome shotgun (WGS) entry which is preliminary data.</text>
</comment>
<feature type="compositionally biased region" description="Acidic residues" evidence="17">
    <location>
        <begin position="822"/>
        <end position="832"/>
    </location>
</feature>
<dbReference type="Gene3D" id="2.80.10.50">
    <property type="match status" value="1"/>
</dbReference>
<feature type="transmembrane region" description="Helical" evidence="18">
    <location>
        <begin position="173"/>
        <end position="190"/>
    </location>
</feature>
<feature type="domain" description="MIR" evidence="20">
    <location>
        <begin position="401"/>
        <end position="457"/>
    </location>
</feature>
<dbReference type="InterPro" id="IPR046357">
    <property type="entry name" value="PPIase_dom_sf"/>
</dbReference>
<feature type="compositionally biased region" description="Basic and acidic residues" evidence="17">
    <location>
        <begin position="913"/>
        <end position="964"/>
    </location>
</feature>
<keyword evidence="8" id="KW-0677">Repeat</keyword>
<reference evidence="21" key="1">
    <citation type="submission" date="2020-12" db="EMBL/GenBank/DDBJ databases">
        <title>Metabolic potential, ecology and presence of endohyphal bacteria is reflected in genomic diversity of Mucoromycotina.</title>
        <authorList>
            <person name="Muszewska A."/>
            <person name="Okrasinska A."/>
            <person name="Steczkiewicz K."/>
            <person name="Drgas O."/>
            <person name="Orlowska M."/>
            <person name="Perlinska-Lenart U."/>
            <person name="Aleksandrzak-Piekarczyk T."/>
            <person name="Szatraj K."/>
            <person name="Zielenkiewicz U."/>
            <person name="Pilsyk S."/>
            <person name="Malc E."/>
            <person name="Mieczkowski P."/>
            <person name="Kruszewska J.S."/>
            <person name="Biernat P."/>
            <person name="Pawlowska J."/>
        </authorList>
    </citation>
    <scope>NUCLEOTIDE SEQUENCE</scope>
    <source>
        <strain evidence="21">WA0000051536</strain>
    </source>
</reference>
<feature type="transmembrane region" description="Helical" evidence="18">
    <location>
        <begin position="666"/>
        <end position="685"/>
    </location>
</feature>
<feature type="transmembrane region" description="Helical" evidence="18">
    <location>
        <begin position="601"/>
        <end position="621"/>
    </location>
</feature>
<dbReference type="FunFam" id="3.10.50.40:FF:000006">
    <property type="entry name" value="Peptidyl-prolyl cis-trans isomerase"/>
    <property type="match status" value="1"/>
</dbReference>
<comment type="catalytic activity">
    <reaction evidence="15">
        <text>a di-trans,poly-cis-dolichyl beta-D-mannosyl phosphate + L-seryl-[protein] = 3-O-(alpha-D-mannosyl)-L-seryl-[protein] + a di-trans,poly-cis-dolichyl phosphate + H(+)</text>
        <dbReference type="Rhea" id="RHEA:17377"/>
        <dbReference type="Rhea" id="RHEA-COMP:9863"/>
        <dbReference type="Rhea" id="RHEA-COMP:13546"/>
        <dbReference type="Rhea" id="RHEA-COMP:19498"/>
        <dbReference type="Rhea" id="RHEA-COMP:19501"/>
        <dbReference type="ChEBI" id="CHEBI:15378"/>
        <dbReference type="ChEBI" id="CHEBI:29999"/>
        <dbReference type="ChEBI" id="CHEBI:57683"/>
        <dbReference type="ChEBI" id="CHEBI:58211"/>
        <dbReference type="ChEBI" id="CHEBI:137321"/>
        <dbReference type="EC" id="2.4.1.109"/>
    </reaction>
</comment>
<dbReference type="Pfam" id="PF00254">
    <property type="entry name" value="FKBP_C"/>
    <property type="match status" value="1"/>
</dbReference>
<comment type="subcellular location">
    <subcellularLocation>
        <location evidence="2">Endoplasmic reticulum membrane</location>
        <topology evidence="2">Multi-pass membrane protein</topology>
    </subcellularLocation>
</comment>
<dbReference type="PANTHER" id="PTHR10050">
    <property type="entry name" value="DOLICHYL-PHOSPHATE-MANNOSE--PROTEIN MANNOSYLTRANSFERASE"/>
    <property type="match status" value="1"/>
</dbReference>
<keyword evidence="10 18" id="KW-1133">Transmembrane helix</keyword>
<evidence type="ECO:0000256" key="5">
    <source>
        <dbReference type="ARBA" id="ARBA00022676"/>
    </source>
</evidence>
<evidence type="ECO:0000256" key="2">
    <source>
        <dbReference type="ARBA" id="ARBA00004477"/>
    </source>
</evidence>
<feature type="domain" description="MIR" evidence="20">
    <location>
        <begin position="465"/>
        <end position="523"/>
    </location>
</feature>
<evidence type="ECO:0000256" key="16">
    <source>
        <dbReference type="PROSITE-ProRule" id="PRU00277"/>
    </source>
</evidence>
<accession>A0A8H7QCJ8</accession>
<gene>
    <name evidence="21" type="ORF">INT44_004335</name>
</gene>
<dbReference type="GO" id="GO:0004169">
    <property type="term" value="F:dolichyl-phosphate-mannose-protein mannosyltransferase activity"/>
    <property type="evidence" value="ECO:0007669"/>
    <property type="project" value="UniProtKB-EC"/>
</dbReference>
<evidence type="ECO:0000256" key="15">
    <source>
        <dbReference type="ARBA" id="ARBA00045102"/>
    </source>
</evidence>
<evidence type="ECO:0000256" key="10">
    <source>
        <dbReference type="ARBA" id="ARBA00022989"/>
    </source>
</evidence>
<evidence type="ECO:0000313" key="21">
    <source>
        <dbReference type="EMBL" id="KAG2189193.1"/>
    </source>
</evidence>
<keyword evidence="13 16" id="KW-0413">Isomerase</keyword>
<evidence type="ECO:0000256" key="3">
    <source>
        <dbReference type="ARBA" id="ARBA00004922"/>
    </source>
</evidence>
<evidence type="ECO:0000256" key="12">
    <source>
        <dbReference type="ARBA" id="ARBA00023136"/>
    </source>
</evidence>